<keyword evidence="1" id="KW-0732">Signal</keyword>
<evidence type="ECO:0008006" key="4">
    <source>
        <dbReference type="Google" id="ProtNLM"/>
    </source>
</evidence>
<sequence length="456" mass="48694" precursor="true">MRQTIAALLAALAPTCALAQQTITFQNGLDGYAGTFDRRISLTTSVSGRDLDTSTSPYWIDGDPQDASRADVLFRFDDIVGPSAIPAGATILSATLNLRTTGEDVNENSRSGESFNVYRLTQAFDDSSTLDGDFGNGDDEFTNDVDGVEPEQGEADWILSTFDTPVGGSGLEPDMTYSADITRAVQSWVNGDTNYGVAVLSDHVDQDDGWSVHSTGSPTVEHRPSLTVTYSTNPNYRVFELQNGLNNYAGATDRVLNLVTDVAGTNDDRSDDTVEAGVDGSTLSEVYLDGDNGADSYDTPYLIRFDTSSVTGDVTKAELLITTGFSGGASDTPGPFTVHQLLTPFDAASQYGDFAGDVQAMINAGQIGPVVEEVLDVEESEYVRVDVTSIVRNWHDGDENYGFYIGANGTSNGWQIFTTGAVDSDLAPMLRITTVPEPISLALLALGGLLPLRRRG</sequence>
<evidence type="ECO:0000256" key="1">
    <source>
        <dbReference type="SAM" id="SignalP"/>
    </source>
</evidence>
<dbReference type="RefSeq" id="WP_146568639.1">
    <property type="nucleotide sequence ID" value="NZ_SIHJ01000005.1"/>
</dbReference>
<dbReference type="Proteomes" id="UP000316714">
    <property type="component" value="Unassembled WGS sequence"/>
</dbReference>
<organism evidence="2 3">
    <name type="scientific">Posidoniimonas corsicana</name>
    <dbReference type="NCBI Taxonomy" id="1938618"/>
    <lineage>
        <taxon>Bacteria</taxon>
        <taxon>Pseudomonadati</taxon>
        <taxon>Planctomycetota</taxon>
        <taxon>Planctomycetia</taxon>
        <taxon>Pirellulales</taxon>
        <taxon>Lacipirellulaceae</taxon>
        <taxon>Posidoniimonas</taxon>
    </lineage>
</organism>
<feature type="chain" id="PRO_5023118420" description="PEP-CTERM protein-sorting domain-containing protein" evidence="1">
    <location>
        <begin position="20"/>
        <end position="456"/>
    </location>
</feature>
<dbReference type="EMBL" id="SIHJ01000005">
    <property type="protein sequence ID" value="TWT30274.1"/>
    <property type="molecule type" value="Genomic_DNA"/>
</dbReference>
<evidence type="ECO:0000313" key="3">
    <source>
        <dbReference type="Proteomes" id="UP000316714"/>
    </source>
</evidence>
<name>A0A5C5UVA1_9BACT</name>
<accession>A0A5C5UVA1</accession>
<keyword evidence="3" id="KW-1185">Reference proteome</keyword>
<proteinExistence type="predicted"/>
<feature type="signal peptide" evidence="1">
    <location>
        <begin position="1"/>
        <end position="19"/>
    </location>
</feature>
<comment type="caution">
    <text evidence="2">The sequence shown here is derived from an EMBL/GenBank/DDBJ whole genome shotgun (WGS) entry which is preliminary data.</text>
</comment>
<dbReference type="AlphaFoldDB" id="A0A5C5UVA1"/>
<dbReference type="NCBIfam" id="NF033679">
    <property type="entry name" value="DNRLRE_dom"/>
    <property type="match status" value="2"/>
</dbReference>
<evidence type="ECO:0000313" key="2">
    <source>
        <dbReference type="EMBL" id="TWT30274.1"/>
    </source>
</evidence>
<protein>
    <recommendedName>
        <fullName evidence="4">PEP-CTERM protein-sorting domain-containing protein</fullName>
    </recommendedName>
</protein>
<reference evidence="2 3" key="1">
    <citation type="submission" date="2019-02" db="EMBL/GenBank/DDBJ databases">
        <title>Deep-cultivation of Planctomycetes and their phenomic and genomic characterization uncovers novel biology.</title>
        <authorList>
            <person name="Wiegand S."/>
            <person name="Jogler M."/>
            <person name="Boedeker C."/>
            <person name="Pinto D."/>
            <person name="Vollmers J."/>
            <person name="Rivas-Marin E."/>
            <person name="Kohn T."/>
            <person name="Peeters S.H."/>
            <person name="Heuer A."/>
            <person name="Rast P."/>
            <person name="Oberbeckmann S."/>
            <person name="Bunk B."/>
            <person name="Jeske O."/>
            <person name="Meyerdierks A."/>
            <person name="Storesund J.E."/>
            <person name="Kallscheuer N."/>
            <person name="Luecker S."/>
            <person name="Lage O.M."/>
            <person name="Pohl T."/>
            <person name="Merkel B.J."/>
            <person name="Hornburger P."/>
            <person name="Mueller R.-W."/>
            <person name="Bruemmer F."/>
            <person name="Labrenz M."/>
            <person name="Spormann A.M."/>
            <person name="Op Den Camp H."/>
            <person name="Overmann J."/>
            <person name="Amann R."/>
            <person name="Jetten M.S.M."/>
            <person name="Mascher T."/>
            <person name="Medema M.H."/>
            <person name="Devos D.P."/>
            <person name="Kaster A.-K."/>
            <person name="Ovreas L."/>
            <person name="Rohde M."/>
            <person name="Galperin M.Y."/>
            <person name="Jogler C."/>
        </authorList>
    </citation>
    <scope>NUCLEOTIDE SEQUENCE [LARGE SCALE GENOMIC DNA]</scope>
    <source>
        <strain evidence="2 3">KOR34</strain>
    </source>
</reference>
<gene>
    <name evidence="2" type="ORF">KOR34_48320</name>
</gene>
<dbReference type="OrthoDB" id="259433at2"/>